<reference evidence="1 2" key="1">
    <citation type="submission" date="2016-04" db="EMBL/GenBank/DDBJ databases">
        <title>Complete genome sequence of Thermococcus barossii type strain SHCK-94.</title>
        <authorList>
            <person name="Oger P.M."/>
        </authorList>
    </citation>
    <scope>NUCLEOTIDE SEQUENCE [LARGE SCALE GENOMIC DNA]</scope>
    <source>
        <strain evidence="1 2">SHCK-94</strain>
    </source>
</reference>
<sequence length="91" mass="10400">MGHTVYYSIRIKEWDGFKSFIERICNGIGYGFVDNGDSILLIPECRNVEPLEIRMEGEGFVKTNLIEPCHSVYLLVLHSVSSFGSVELWED</sequence>
<organism evidence="1 2">
    <name type="scientific">Thermococcus barossii</name>
    <dbReference type="NCBI Taxonomy" id="54077"/>
    <lineage>
        <taxon>Archaea</taxon>
        <taxon>Methanobacteriati</taxon>
        <taxon>Methanobacteriota</taxon>
        <taxon>Thermococci</taxon>
        <taxon>Thermococcales</taxon>
        <taxon>Thermococcaceae</taxon>
        <taxon>Thermococcus</taxon>
    </lineage>
</organism>
<accession>A0A2Z2MBP5</accession>
<dbReference type="EMBL" id="CP015101">
    <property type="protein sequence ID" value="ASJ03857.1"/>
    <property type="molecule type" value="Genomic_DNA"/>
</dbReference>
<keyword evidence="1" id="KW-0675">Receptor</keyword>
<name>A0A2Z2MBP5_9EURY</name>
<evidence type="ECO:0000313" key="2">
    <source>
        <dbReference type="Proteomes" id="UP000250272"/>
    </source>
</evidence>
<proteinExistence type="predicted"/>
<dbReference type="KEGG" id="tbs:A3L01_00145"/>
<protein>
    <submittedName>
        <fullName evidence="1">TonB-dependent receptor</fullName>
    </submittedName>
</protein>
<dbReference type="Proteomes" id="UP000250272">
    <property type="component" value="Chromosome"/>
</dbReference>
<dbReference type="AlphaFoldDB" id="A0A2Z2MBP5"/>
<keyword evidence="2" id="KW-1185">Reference proteome</keyword>
<gene>
    <name evidence="1" type="ORF">A3L01_00145</name>
</gene>
<evidence type="ECO:0000313" key="1">
    <source>
        <dbReference type="EMBL" id="ASJ03857.1"/>
    </source>
</evidence>